<dbReference type="Proteomes" id="UP001186974">
    <property type="component" value="Unassembled WGS sequence"/>
</dbReference>
<organism evidence="1 2">
    <name type="scientific">Coniosporium uncinatum</name>
    <dbReference type="NCBI Taxonomy" id="93489"/>
    <lineage>
        <taxon>Eukaryota</taxon>
        <taxon>Fungi</taxon>
        <taxon>Dikarya</taxon>
        <taxon>Ascomycota</taxon>
        <taxon>Pezizomycotina</taxon>
        <taxon>Dothideomycetes</taxon>
        <taxon>Dothideomycetes incertae sedis</taxon>
        <taxon>Coniosporium</taxon>
    </lineage>
</organism>
<gene>
    <name evidence="1" type="ORF">LTS18_008090</name>
</gene>
<dbReference type="EMBL" id="JAWDJW010006541">
    <property type="protein sequence ID" value="KAK3064340.1"/>
    <property type="molecule type" value="Genomic_DNA"/>
</dbReference>
<keyword evidence="2" id="KW-1185">Reference proteome</keyword>
<accession>A0ACC3DAC3</accession>
<comment type="caution">
    <text evidence="1">The sequence shown here is derived from an EMBL/GenBank/DDBJ whole genome shotgun (WGS) entry which is preliminary data.</text>
</comment>
<protein>
    <submittedName>
        <fullName evidence="1">Uncharacterized protein</fullName>
    </submittedName>
</protein>
<name>A0ACC3DAC3_9PEZI</name>
<proteinExistence type="predicted"/>
<sequence>MPAREAQGVLTYRATMTALNNSWRFVCDRLNDPTPCVQRMEAIGGQLYAINERRQDGPVVAQATFKEMLTTDVRNLGLQLRNTDSEAMQLAQQIEDERKERDNRNVRGEQRLLIEMDTQISNYSIDEDKTVHDMLKTTRLEVAKAIAMSRIHNIRKTIEDLADIREDKNIIGSWAVLNRQK</sequence>
<evidence type="ECO:0000313" key="2">
    <source>
        <dbReference type="Proteomes" id="UP001186974"/>
    </source>
</evidence>
<evidence type="ECO:0000313" key="1">
    <source>
        <dbReference type="EMBL" id="KAK3064340.1"/>
    </source>
</evidence>
<reference evidence="1" key="1">
    <citation type="submission" date="2024-09" db="EMBL/GenBank/DDBJ databases">
        <title>Black Yeasts Isolated from many extreme environments.</title>
        <authorList>
            <person name="Coleine C."/>
            <person name="Stajich J.E."/>
            <person name="Selbmann L."/>
        </authorList>
    </citation>
    <scope>NUCLEOTIDE SEQUENCE</scope>
    <source>
        <strain evidence="1">CCFEE 5737</strain>
    </source>
</reference>